<dbReference type="Pfam" id="PF05485">
    <property type="entry name" value="THAP"/>
    <property type="match status" value="1"/>
</dbReference>
<dbReference type="GO" id="GO:0003677">
    <property type="term" value="F:DNA binding"/>
    <property type="evidence" value="ECO:0007669"/>
    <property type="project" value="UniProtKB-KW"/>
</dbReference>
<dbReference type="InterPro" id="IPR006612">
    <property type="entry name" value="THAP_Znf"/>
</dbReference>
<dbReference type="SUPFAM" id="SSF57716">
    <property type="entry name" value="Glucocorticoid receptor-like (DNA-binding domain)"/>
    <property type="match status" value="1"/>
</dbReference>
<organism evidence="6">
    <name type="scientific">Rhipicephalus zambeziensis</name>
    <dbReference type="NCBI Taxonomy" id="60191"/>
    <lineage>
        <taxon>Eukaryota</taxon>
        <taxon>Metazoa</taxon>
        <taxon>Ecdysozoa</taxon>
        <taxon>Arthropoda</taxon>
        <taxon>Chelicerata</taxon>
        <taxon>Arachnida</taxon>
        <taxon>Acari</taxon>
        <taxon>Parasitiformes</taxon>
        <taxon>Ixodida</taxon>
        <taxon>Ixodoidea</taxon>
        <taxon>Ixodidae</taxon>
        <taxon>Rhipicephalinae</taxon>
        <taxon>Rhipicephalus</taxon>
        <taxon>Rhipicephalus</taxon>
    </lineage>
</organism>
<dbReference type="EMBL" id="GFPF01008541">
    <property type="protein sequence ID" value="MAA19687.1"/>
    <property type="molecule type" value="Transcribed_RNA"/>
</dbReference>
<accession>A0A224YQ18</accession>
<protein>
    <submittedName>
        <fullName evidence="6">Protein containing THAP domain</fullName>
    </submittedName>
</protein>
<proteinExistence type="predicted"/>
<keyword evidence="1" id="KW-0479">Metal-binding</keyword>
<dbReference type="AlphaFoldDB" id="A0A224YQ18"/>
<feature type="domain" description="THAP-type" evidence="5">
    <location>
        <begin position="30"/>
        <end position="97"/>
    </location>
</feature>
<evidence type="ECO:0000256" key="4">
    <source>
        <dbReference type="ARBA" id="ARBA00023125"/>
    </source>
</evidence>
<reference evidence="6" key="1">
    <citation type="journal article" date="2017" name="Parasit. Vectors">
        <title>Sialotranscriptomics of Rhipicephalus zambeziensis reveals intricate expression profiles of secretory proteins and suggests tight temporal transcriptional regulation during blood-feeding.</title>
        <authorList>
            <person name="de Castro M.H."/>
            <person name="de Klerk D."/>
            <person name="Pienaar R."/>
            <person name="Rees D.J.G."/>
            <person name="Mans B.J."/>
        </authorList>
    </citation>
    <scope>NUCLEOTIDE SEQUENCE</scope>
    <source>
        <tissue evidence="6">Salivary glands</tissue>
    </source>
</reference>
<evidence type="ECO:0000259" key="5">
    <source>
        <dbReference type="Pfam" id="PF05485"/>
    </source>
</evidence>
<evidence type="ECO:0000256" key="3">
    <source>
        <dbReference type="ARBA" id="ARBA00022833"/>
    </source>
</evidence>
<keyword evidence="4" id="KW-0238">DNA-binding</keyword>
<sequence length="109" mass="12286">MVSGVSGTLKYEKAPIHAAPAYKKSSGHHCAVFGCENNQRKRKISLSTVCEDDNTTWESCRCGVFRLHRFPSATKNDELRRQWIIAINRKNYEPSKSVRVSTLTACIQA</sequence>
<keyword evidence="2" id="KW-0863">Zinc-finger</keyword>
<dbReference type="GO" id="GO:0008270">
    <property type="term" value="F:zinc ion binding"/>
    <property type="evidence" value="ECO:0007669"/>
    <property type="project" value="UniProtKB-KW"/>
</dbReference>
<evidence type="ECO:0000313" key="6">
    <source>
        <dbReference type="EMBL" id="MAA19687.1"/>
    </source>
</evidence>
<evidence type="ECO:0000256" key="2">
    <source>
        <dbReference type="ARBA" id="ARBA00022771"/>
    </source>
</evidence>
<name>A0A224YQ18_9ACAR</name>
<evidence type="ECO:0000256" key="1">
    <source>
        <dbReference type="ARBA" id="ARBA00022723"/>
    </source>
</evidence>
<keyword evidence="3" id="KW-0862">Zinc</keyword>